<dbReference type="RefSeq" id="WP_114729333.1">
    <property type="nucleotide sequence ID" value="NZ_JACYSR010000012.1"/>
</dbReference>
<dbReference type="EMBL" id="MCBA01000067">
    <property type="protein sequence ID" value="RGP89863.1"/>
    <property type="molecule type" value="Genomic_DNA"/>
</dbReference>
<gene>
    <name evidence="1" type="ORF">BC353_09890</name>
</gene>
<dbReference type="Proteomes" id="UP000266701">
    <property type="component" value="Unassembled WGS sequence"/>
</dbReference>
<sequence>MRTVFWTMDRAKDMVKKNVVTGIEIVPDSENSEKEQRFKILLKCKFNAIAYLSTSYSNTAMNKERTFANIGRAMKTVGKLHAE</sequence>
<name>A0A395TZ25_VIBCL</name>
<evidence type="ECO:0000313" key="2">
    <source>
        <dbReference type="Proteomes" id="UP000266701"/>
    </source>
</evidence>
<accession>A0A395TZ25</accession>
<protein>
    <submittedName>
        <fullName evidence="1">Uncharacterized protein</fullName>
    </submittedName>
</protein>
<organism evidence="1 2">
    <name type="scientific">Vibrio cholerae</name>
    <dbReference type="NCBI Taxonomy" id="666"/>
    <lineage>
        <taxon>Bacteria</taxon>
        <taxon>Pseudomonadati</taxon>
        <taxon>Pseudomonadota</taxon>
        <taxon>Gammaproteobacteria</taxon>
        <taxon>Vibrionales</taxon>
        <taxon>Vibrionaceae</taxon>
        <taxon>Vibrio</taxon>
    </lineage>
</organism>
<evidence type="ECO:0000313" key="1">
    <source>
        <dbReference type="EMBL" id="RGP89863.1"/>
    </source>
</evidence>
<comment type="caution">
    <text evidence="1">The sequence shown here is derived from an EMBL/GenBank/DDBJ whole genome shotgun (WGS) entry which is preliminary data.</text>
</comment>
<dbReference type="AlphaFoldDB" id="A0A395TZ25"/>
<proteinExistence type="predicted"/>
<reference evidence="1 2" key="1">
    <citation type="journal article" date="2017" name="Emerg. Infect. Dis.">
        <title>Carbapenemase VCC-1-Producing Vibrio cholerae in Coastal Waters of Germany.</title>
        <authorList>
            <person name="Hammerl J.A."/>
            <person name="Jackel C."/>
            <person name="Bortolaia V."/>
            <person name="Schwartz K."/>
            <person name="Bier N."/>
            <person name="Hendriksen R.S."/>
            <person name="Guerra B."/>
            <person name="Strauch E."/>
        </authorList>
    </citation>
    <scope>NUCLEOTIDE SEQUENCE [LARGE SCALE GENOMIC DNA]</scope>
    <source>
        <strain evidence="1 2">VN-2825</strain>
    </source>
</reference>